<keyword evidence="3" id="KW-1185">Reference proteome</keyword>
<evidence type="ECO:0000313" key="3">
    <source>
        <dbReference type="Proteomes" id="UP000533900"/>
    </source>
</evidence>
<comment type="caution">
    <text evidence="2">The sequence shown here is derived from an EMBL/GenBank/DDBJ whole genome shotgun (WGS) entry which is preliminary data.</text>
</comment>
<feature type="chain" id="PRO_5032707848" evidence="1">
    <location>
        <begin position="24"/>
        <end position="249"/>
    </location>
</feature>
<dbReference type="EMBL" id="JACLCP010000002">
    <property type="protein sequence ID" value="MBC2845036.1"/>
    <property type="molecule type" value="Genomic_DNA"/>
</dbReference>
<organism evidence="2 3">
    <name type="scientific">Winogradskyella flava</name>
    <dbReference type="NCBI Taxonomy" id="1884876"/>
    <lineage>
        <taxon>Bacteria</taxon>
        <taxon>Pseudomonadati</taxon>
        <taxon>Bacteroidota</taxon>
        <taxon>Flavobacteriia</taxon>
        <taxon>Flavobacteriales</taxon>
        <taxon>Flavobacteriaceae</taxon>
        <taxon>Winogradskyella</taxon>
    </lineage>
</organism>
<name>A0A842ITB8_9FLAO</name>
<dbReference type="RefSeq" id="WP_185788755.1">
    <property type="nucleotide sequence ID" value="NZ_JACLCP010000002.1"/>
</dbReference>
<sequence length="249" mass="27806">MKTLKLLSSLFILCFVLTTTAQSAEDIVDTYIENIGGAEAWNKVESVKITGVGKQGGQDYPFVATFMKDGRSNITIELPGTSMVYQAFDGETAWGMNFQTQKAEALDSETSLNMKNEAKDNVEVFLNYKDKGYAVEFLEKTTWEGTEVFKVKLTKTPMVVDGKEEENTEIYYFDTENNVPIASEAIVKSGPAKGATAQSIMTDYQEVDGLYLAHTIIEKFNGQTGLEMIYKTVEFNTEVDESIFKMPKE</sequence>
<protein>
    <submittedName>
        <fullName evidence="2">Outer membrane lipoprotein-sorting protein</fullName>
    </submittedName>
</protein>
<keyword evidence="2" id="KW-0449">Lipoprotein</keyword>
<dbReference type="Gene3D" id="2.50.20.10">
    <property type="entry name" value="Lipoprotein localisation LolA/LolB/LppX"/>
    <property type="match status" value="1"/>
</dbReference>
<accession>A0A842ITB8</accession>
<dbReference type="Proteomes" id="UP000533900">
    <property type="component" value="Unassembled WGS sequence"/>
</dbReference>
<dbReference type="AlphaFoldDB" id="A0A842ITB8"/>
<feature type="signal peptide" evidence="1">
    <location>
        <begin position="1"/>
        <end position="23"/>
    </location>
</feature>
<keyword evidence="1" id="KW-0732">Signal</keyword>
<reference evidence="2" key="1">
    <citation type="submission" date="2020-08" db="EMBL/GenBank/DDBJ databases">
        <title>Winogradskyella ouciana sp. nov., isolated from the hadal seawater of the Mariana Trench.</title>
        <authorList>
            <person name="He X."/>
        </authorList>
    </citation>
    <scope>NUCLEOTIDE SEQUENCE [LARGE SCALE GENOMIC DNA]</scope>
    <source>
        <strain evidence="2">KCTC 52348</strain>
    </source>
</reference>
<gene>
    <name evidence="2" type="ORF">H7F21_08030</name>
</gene>
<proteinExistence type="predicted"/>
<evidence type="ECO:0000256" key="1">
    <source>
        <dbReference type="SAM" id="SignalP"/>
    </source>
</evidence>
<evidence type="ECO:0000313" key="2">
    <source>
        <dbReference type="EMBL" id="MBC2845036.1"/>
    </source>
</evidence>